<protein>
    <submittedName>
        <fullName evidence="1">Uncharacterized protein</fullName>
    </submittedName>
</protein>
<evidence type="ECO:0000313" key="2">
    <source>
        <dbReference type="Proteomes" id="UP000203302"/>
    </source>
</evidence>
<reference evidence="2" key="1">
    <citation type="submission" date="2016-06" db="EMBL/GenBank/DDBJ databases">
        <authorList>
            <person name="Berg J.A."/>
            <person name="Grossarth S.E."/>
            <person name="Jarvis T.M."/>
            <person name="Merrill B.D."/>
            <person name="Breakwell D.P."/>
            <person name="Hope S."/>
            <person name="Grose J.H."/>
        </authorList>
    </citation>
    <scope>NUCLEOTIDE SEQUENCE [LARGE SCALE GENOMIC DNA]</scope>
</reference>
<name>A0A1B2IDI9_9CAUD</name>
<organism evidence="1 2">
    <name type="scientific">Erwinia phage vB_EamM_Huxley</name>
    <dbReference type="NCBI Taxonomy" id="1883373"/>
    <lineage>
        <taxon>Viruses</taxon>
        <taxon>Duplodnaviria</taxon>
        <taxon>Heunggongvirae</taxon>
        <taxon>Uroviricota</taxon>
        <taxon>Caudoviricetes</taxon>
        <taxon>Chimalliviridae</taxon>
        <taxon>Machinavirus</taxon>
        <taxon>Machinavirus machina</taxon>
    </lineage>
</organism>
<dbReference type="GeneID" id="29069315"/>
<proteinExistence type="predicted"/>
<dbReference type="KEGG" id="vg:29069315"/>
<gene>
    <name evidence="1" type="ORF">HUXLEY_193</name>
</gene>
<evidence type="ECO:0000313" key="1">
    <source>
        <dbReference type="EMBL" id="ANZ49275.1"/>
    </source>
</evidence>
<dbReference type="RefSeq" id="YP_009293161.1">
    <property type="nucleotide sequence ID" value="NC_031127.1"/>
</dbReference>
<dbReference type="Proteomes" id="UP000203302">
    <property type="component" value="Segment"/>
</dbReference>
<dbReference type="EMBL" id="KX397368">
    <property type="protein sequence ID" value="ANZ49275.1"/>
    <property type="molecule type" value="Genomic_DNA"/>
</dbReference>
<sequence>MKVILTLLVATLFSFANLSYANTKPRYPDHITYEKTKVSFWCQREDIKAGDCDVVSMTPDEEWVSVTGTPGTACEDTPIGIVNLRTGKARDIDYDGGCKTQTRPQFVQMADGKIGLQVVDVKANWAITTVPLN</sequence>
<accession>A0A1B2IDI9</accession>